<dbReference type="GO" id="GO:0006397">
    <property type="term" value="P:mRNA processing"/>
    <property type="evidence" value="ECO:0007669"/>
    <property type="project" value="InterPro"/>
</dbReference>
<name>A0AAV8XZ67_9CUCU</name>
<protein>
    <recommendedName>
        <fullName evidence="2">G patch domain-containing protein</fullName>
    </recommendedName>
</protein>
<evidence type="ECO:0000313" key="4">
    <source>
        <dbReference type="Proteomes" id="UP001162162"/>
    </source>
</evidence>
<feature type="domain" description="G patch" evidence="2">
    <location>
        <begin position="48"/>
        <end position="95"/>
    </location>
</feature>
<dbReference type="InterPro" id="IPR011666">
    <property type="entry name" value="DUF1604"/>
</dbReference>
<sequence>MSDSEEEENFCFFGKPLEPYDEDAFPKKRPISVEEQIATDAQGRRRFHGWTPSEFKSTRQDKAQNVTQKPEDFMDEEDVGEFGIAHQTVRATKEFSTVFANGPIPGEPVLETLLTSGNETVGYLLLRNIGIEDKIMQQTELNEPETKVYGCQMPSRYSIPKTIENKQQYRIPDIYSEFLRNPKCNSFGLGYQGLDKTHVNLFKSTNFVMKDKDNKKISIAGKAFGVGAFEEEDEDIYGREDMSNYDFELTKEKASGRQETNTSNLVFGLFKRAGTPLVFKNSFPPPTIPHSFTGIHKVRKSRFEPIEEEPTVDRKDMNPIIRARYLGEDSKQTFTQSKPSIGPPTTEVAQKSEAAKEENETKRAFDASLFLSDKFVAASKKEDVTNILEEVQKCETTHGTQQMRDAAKMKMFGLLTVTTDWYPVPFCARGLTKPDEKNKKRTKNLIFEYQKHADLSSTLKPGLSTSSNDASNDPPKTLAGDTEATITCPEIKSEVQLVQETVELEPASSGESNTVDPEVPTKDITEKIDVAARQDLFKAVFLSSSESEDEEDAKEERRTPTELFKPKQHPQEVSTSMENSDSQDRAPEVNFTAVKVETEVPLYGPRLPSRKVEISSKITLISSDSEDEWVEKSVDKKKKPKHKKKHKKEKHKKRKHDKKDKG</sequence>
<comment type="caution">
    <text evidence="3">The sequence shown here is derived from an EMBL/GenBank/DDBJ whole genome shotgun (WGS) entry which is preliminary data.</text>
</comment>
<reference evidence="3" key="1">
    <citation type="journal article" date="2023" name="Insect Mol. Biol.">
        <title>Genome sequencing provides insights into the evolution of gene families encoding plant cell wall-degrading enzymes in longhorned beetles.</title>
        <authorList>
            <person name="Shin N.R."/>
            <person name="Okamura Y."/>
            <person name="Kirsch R."/>
            <person name="Pauchet Y."/>
        </authorList>
    </citation>
    <scope>NUCLEOTIDE SEQUENCE</scope>
    <source>
        <strain evidence="3">AMC_N1</strain>
    </source>
</reference>
<dbReference type="GO" id="GO:0003723">
    <property type="term" value="F:RNA binding"/>
    <property type="evidence" value="ECO:0007669"/>
    <property type="project" value="TreeGrafter"/>
</dbReference>
<feature type="region of interest" description="Disordered" evidence="1">
    <location>
        <begin position="543"/>
        <end position="588"/>
    </location>
</feature>
<feature type="region of interest" description="Disordered" evidence="1">
    <location>
        <begin position="38"/>
        <end position="57"/>
    </location>
</feature>
<evidence type="ECO:0000256" key="1">
    <source>
        <dbReference type="SAM" id="MobiDB-lite"/>
    </source>
</evidence>
<accession>A0AAV8XZ67</accession>
<dbReference type="Pfam" id="PF07713">
    <property type="entry name" value="DUF1604"/>
    <property type="match status" value="1"/>
</dbReference>
<dbReference type="PANTHER" id="PTHR13384:SF19">
    <property type="entry name" value="G PATCH DOMAIN-CONTAINING PROTEIN 1"/>
    <property type="match status" value="1"/>
</dbReference>
<dbReference type="Proteomes" id="UP001162162">
    <property type="component" value="Unassembled WGS sequence"/>
</dbReference>
<dbReference type="AlphaFoldDB" id="A0AAV8XZ67"/>
<keyword evidence="4" id="KW-1185">Reference proteome</keyword>
<feature type="compositionally biased region" description="Polar residues" evidence="1">
    <location>
        <begin position="571"/>
        <end position="580"/>
    </location>
</feature>
<feature type="compositionally biased region" description="Polar residues" evidence="1">
    <location>
        <begin position="458"/>
        <end position="471"/>
    </location>
</feature>
<feature type="region of interest" description="Disordered" evidence="1">
    <location>
        <begin position="503"/>
        <end position="523"/>
    </location>
</feature>
<proteinExistence type="predicted"/>
<dbReference type="EMBL" id="JAPWTK010000284">
    <property type="protein sequence ID" value="KAJ8943605.1"/>
    <property type="molecule type" value="Genomic_DNA"/>
</dbReference>
<feature type="region of interest" description="Disordered" evidence="1">
    <location>
        <begin position="624"/>
        <end position="662"/>
    </location>
</feature>
<dbReference type="PANTHER" id="PTHR13384">
    <property type="entry name" value="G PATCH DOMAIN-CONTAINING PROTEIN 1"/>
    <property type="match status" value="1"/>
</dbReference>
<evidence type="ECO:0000259" key="2">
    <source>
        <dbReference type="Pfam" id="PF07713"/>
    </source>
</evidence>
<feature type="region of interest" description="Disordered" evidence="1">
    <location>
        <begin position="458"/>
        <end position="481"/>
    </location>
</feature>
<feature type="compositionally biased region" description="Basic residues" evidence="1">
    <location>
        <begin position="635"/>
        <end position="662"/>
    </location>
</feature>
<gene>
    <name evidence="3" type="ORF">NQ318_006607</name>
</gene>
<evidence type="ECO:0000313" key="3">
    <source>
        <dbReference type="EMBL" id="KAJ8943605.1"/>
    </source>
</evidence>
<organism evidence="3 4">
    <name type="scientific">Aromia moschata</name>
    <dbReference type="NCBI Taxonomy" id="1265417"/>
    <lineage>
        <taxon>Eukaryota</taxon>
        <taxon>Metazoa</taxon>
        <taxon>Ecdysozoa</taxon>
        <taxon>Arthropoda</taxon>
        <taxon>Hexapoda</taxon>
        <taxon>Insecta</taxon>
        <taxon>Pterygota</taxon>
        <taxon>Neoptera</taxon>
        <taxon>Endopterygota</taxon>
        <taxon>Coleoptera</taxon>
        <taxon>Polyphaga</taxon>
        <taxon>Cucujiformia</taxon>
        <taxon>Chrysomeloidea</taxon>
        <taxon>Cerambycidae</taxon>
        <taxon>Cerambycinae</taxon>
        <taxon>Callichromatini</taxon>
        <taxon>Aromia</taxon>
    </lineage>
</organism>
<dbReference type="GO" id="GO:0005634">
    <property type="term" value="C:nucleus"/>
    <property type="evidence" value="ECO:0007669"/>
    <property type="project" value="TreeGrafter"/>
</dbReference>